<sequence length="205" mass="22652">MRRETSYIFSPTCLIKGTSLTIDGTTPEIEKATWQKRERKRKEVKEEASGGHETIANHPSDRSTVNRSEGRGGQKREEQGLESGVPEPTPTMTGGGYFFPFACSLFTLLQKSAREGNATCMYLYIRSTADWRANNRIHSTGSSYPFVHTALREGPLMPFLPALGSRPIPAGCSSQSQSCVAVPSIPSQLLRLYSGLQRCSSEWTE</sequence>
<feature type="compositionally biased region" description="Basic and acidic residues" evidence="1">
    <location>
        <begin position="28"/>
        <end position="50"/>
    </location>
</feature>
<protein>
    <submittedName>
        <fullName evidence="2">Uncharacterized protein</fullName>
    </submittedName>
</protein>
<evidence type="ECO:0000256" key="1">
    <source>
        <dbReference type="SAM" id="MobiDB-lite"/>
    </source>
</evidence>
<organism evidence="3">
    <name type="scientific">Arthroderma gypseum (strain ATCC MYA-4604 / CBS 118893)</name>
    <name type="common">Microsporum gypseum</name>
    <dbReference type="NCBI Taxonomy" id="535722"/>
    <lineage>
        <taxon>Eukaryota</taxon>
        <taxon>Fungi</taxon>
        <taxon>Dikarya</taxon>
        <taxon>Ascomycota</taxon>
        <taxon>Pezizomycotina</taxon>
        <taxon>Eurotiomycetes</taxon>
        <taxon>Eurotiomycetidae</taxon>
        <taxon>Onygenales</taxon>
        <taxon>Arthrodermataceae</taxon>
        <taxon>Nannizzia</taxon>
    </lineage>
</organism>
<feature type="region of interest" description="Disordered" evidence="1">
    <location>
        <begin position="26"/>
        <end position="89"/>
    </location>
</feature>
<feature type="compositionally biased region" description="Basic and acidic residues" evidence="1">
    <location>
        <begin position="68"/>
        <end position="79"/>
    </location>
</feature>
<evidence type="ECO:0000313" key="3">
    <source>
        <dbReference type="Proteomes" id="UP000002669"/>
    </source>
</evidence>
<dbReference type="VEuPathDB" id="FungiDB:MGYG_08966"/>
<keyword evidence="3" id="KW-1185">Reference proteome</keyword>
<gene>
    <name evidence="2" type="ORF">MGYG_08966</name>
</gene>
<evidence type="ECO:0000313" key="2">
    <source>
        <dbReference type="EMBL" id="EFQ99285.1"/>
    </source>
</evidence>
<dbReference type="AlphaFoldDB" id="E4UQV9"/>
<dbReference type="GeneID" id="10030069"/>
<accession>E4UQV9</accession>
<dbReference type="InParanoid" id="E4UQV9"/>
<dbReference type="RefSeq" id="XP_003174768.1">
    <property type="nucleotide sequence ID" value="XM_003174720.1"/>
</dbReference>
<proteinExistence type="predicted"/>
<dbReference type="HOGENOM" id="CLU_1337215_0_0_1"/>
<dbReference type="EMBL" id="DS989823">
    <property type="protein sequence ID" value="EFQ99285.1"/>
    <property type="molecule type" value="Genomic_DNA"/>
</dbReference>
<dbReference type="Proteomes" id="UP000002669">
    <property type="component" value="Unassembled WGS sequence"/>
</dbReference>
<reference evidence="3" key="1">
    <citation type="journal article" date="2012" name="MBio">
        <title>Comparative genome analysis of Trichophyton rubrum and related dermatophytes reveals candidate genes involved in infection.</title>
        <authorList>
            <person name="Martinez D.A."/>
            <person name="Oliver B.G."/>
            <person name="Graeser Y."/>
            <person name="Goldberg J.M."/>
            <person name="Li W."/>
            <person name="Martinez-Rossi N.M."/>
            <person name="Monod M."/>
            <person name="Shelest E."/>
            <person name="Barton R.C."/>
            <person name="Birch E."/>
            <person name="Brakhage A.A."/>
            <person name="Chen Z."/>
            <person name="Gurr S.J."/>
            <person name="Heiman D."/>
            <person name="Heitman J."/>
            <person name="Kosti I."/>
            <person name="Rossi A."/>
            <person name="Saif S."/>
            <person name="Samalova M."/>
            <person name="Saunders C.W."/>
            <person name="Shea T."/>
            <person name="Summerbell R.C."/>
            <person name="Xu J."/>
            <person name="Young S."/>
            <person name="Zeng Q."/>
            <person name="Birren B.W."/>
            <person name="Cuomo C.A."/>
            <person name="White T.C."/>
        </authorList>
    </citation>
    <scope>NUCLEOTIDE SEQUENCE [LARGE SCALE GENOMIC DNA]</scope>
    <source>
        <strain evidence="3">ATCC MYA-4604 / CBS 118893</strain>
    </source>
</reference>
<name>E4UQV9_ARTGP</name>